<dbReference type="PROSITE" id="PS00086">
    <property type="entry name" value="CYTOCHROME_P450"/>
    <property type="match status" value="1"/>
</dbReference>
<dbReference type="InterPro" id="IPR002401">
    <property type="entry name" value="Cyt_P450_E_grp-I"/>
</dbReference>
<dbReference type="GeneID" id="29986150"/>
<evidence type="ECO:0000256" key="1">
    <source>
        <dbReference type="ARBA" id="ARBA00001971"/>
    </source>
</evidence>
<dbReference type="PANTHER" id="PTHR24305:SF230">
    <property type="entry name" value="P450, PUTATIVE (EUROFUNG)-RELATED"/>
    <property type="match status" value="1"/>
</dbReference>
<evidence type="ECO:0000256" key="2">
    <source>
        <dbReference type="ARBA" id="ARBA00010617"/>
    </source>
</evidence>
<dbReference type="CDD" id="cd11058">
    <property type="entry name" value="CYP60B-like"/>
    <property type="match status" value="1"/>
</dbReference>
<keyword evidence="7 9" id="KW-0503">Monooxygenase</keyword>
<keyword evidence="4 8" id="KW-0479">Metal-binding</keyword>
<reference evidence="11 12" key="1">
    <citation type="journal article" date="2016" name="Genome Announc.">
        <title>Draft Whole-Genome Sequence of Trichoderma gamsii T6085, a Promising Biocontrol Agent of Fusarium Head Blight on Wheat.</title>
        <authorList>
            <person name="Baroncelli R."/>
            <person name="Zapparata A."/>
            <person name="Piaggeschi G."/>
            <person name="Sarrocco S."/>
            <person name="Vannacci G."/>
        </authorList>
    </citation>
    <scope>NUCLEOTIDE SEQUENCE [LARGE SCALE GENOMIC DNA]</scope>
    <source>
        <strain evidence="11 12">T6085</strain>
    </source>
</reference>
<keyword evidence="12" id="KW-1185">Reference proteome</keyword>
<dbReference type="InterPro" id="IPR050121">
    <property type="entry name" value="Cytochrome_P450_monoxygenase"/>
</dbReference>
<dbReference type="RefSeq" id="XP_018660785.1">
    <property type="nucleotide sequence ID" value="XM_018806067.1"/>
</dbReference>
<evidence type="ECO:0000256" key="8">
    <source>
        <dbReference type="PIRSR" id="PIRSR602401-1"/>
    </source>
</evidence>
<dbReference type="Gene3D" id="1.10.630.10">
    <property type="entry name" value="Cytochrome P450"/>
    <property type="match status" value="1"/>
</dbReference>
<evidence type="ECO:0000313" key="12">
    <source>
        <dbReference type="Proteomes" id="UP000054821"/>
    </source>
</evidence>
<dbReference type="InterPro" id="IPR017972">
    <property type="entry name" value="Cyt_P450_CS"/>
</dbReference>
<feature type="binding site" description="axial binding residue" evidence="8">
    <location>
        <position position="444"/>
    </location>
    <ligand>
        <name>heme</name>
        <dbReference type="ChEBI" id="CHEBI:30413"/>
    </ligand>
    <ligandPart>
        <name>Fe</name>
        <dbReference type="ChEBI" id="CHEBI:18248"/>
    </ligandPart>
</feature>
<evidence type="ECO:0000256" key="9">
    <source>
        <dbReference type="RuleBase" id="RU000461"/>
    </source>
</evidence>
<dbReference type="PRINTS" id="PR00385">
    <property type="entry name" value="P450"/>
</dbReference>
<dbReference type="GO" id="GO:0020037">
    <property type="term" value="F:heme binding"/>
    <property type="evidence" value="ECO:0007669"/>
    <property type="project" value="InterPro"/>
</dbReference>
<evidence type="ECO:0000256" key="5">
    <source>
        <dbReference type="ARBA" id="ARBA00023002"/>
    </source>
</evidence>
<dbReference type="InterPro" id="IPR036396">
    <property type="entry name" value="Cyt_P450_sf"/>
</dbReference>
<evidence type="ECO:0000256" key="10">
    <source>
        <dbReference type="SAM" id="Phobius"/>
    </source>
</evidence>
<evidence type="ECO:0000313" key="11">
    <source>
        <dbReference type="EMBL" id="PON27262.1"/>
    </source>
</evidence>
<accession>A0A2P4ZSI6</accession>
<evidence type="ECO:0000256" key="3">
    <source>
        <dbReference type="ARBA" id="ARBA00022617"/>
    </source>
</evidence>
<dbReference type="EMBL" id="JPDN02000010">
    <property type="protein sequence ID" value="PON27262.1"/>
    <property type="molecule type" value="Genomic_DNA"/>
</dbReference>
<evidence type="ECO:0000256" key="6">
    <source>
        <dbReference type="ARBA" id="ARBA00023004"/>
    </source>
</evidence>
<keyword evidence="6 8" id="KW-0408">Iron</keyword>
<keyword evidence="3 8" id="KW-0349">Heme</keyword>
<protein>
    <submittedName>
        <fullName evidence="11">Cytochrome P450</fullName>
    </submittedName>
</protein>
<dbReference type="PRINTS" id="PR00463">
    <property type="entry name" value="EP450I"/>
</dbReference>
<sequence length="501" mass="57678">MLLAAEALGFALPPGVALVLWLIIIGIVYLVSIPIYNVWFHPLRKYPGPRLWAATRIPYTRMIFSGMSHRKILELHHRYGDIVRVAPDELAYCNSDAWNDIMGHRKRGQGENGKDPIFWKTQQHSIISANRENHTRMRRTLAHGFSAQAMMDQQPLIQGYVDMLISGLRKNCDDGKRPVEMTSWYNWTTFDIIGDLAFGEPFGCLQNSDYHPWVSLVFQRVRGGAINNALRRFPFGENLIQLLIPKEARKKFHMYFQITQEKVNKRLANTSPRADFMEVMARKEGDMKFSYPELLDNASLLIIAGSETTATTLSGATYMLLTHPEILQKVKDEVRSSFSSEAEIDLLSVQKLSYMMAVLQETLRMYPPVPATIPRKAQPGGDMICGQYVPENTILGIWQWPMYHNAKHFTLPDSFIPERWLGDARFSNDCHEALQAFSYGPRNCIGKNLAYAEMRLILSKILWNFDISLHPDSTNWYEEHEVYTFWKKPNLNVYIKPRVVV</sequence>
<comment type="similarity">
    <text evidence="2 9">Belongs to the cytochrome P450 family.</text>
</comment>
<comment type="cofactor">
    <cofactor evidence="1 8">
        <name>heme</name>
        <dbReference type="ChEBI" id="CHEBI:30413"/>
    </cofactor>
</comment>
<dbReference type="InterPro" id="IPR001128">
    <property type="entry name" value="Cyt_P450"/>
</dbReference>
<keyword evidence="5 9" id="KW-0560">Oxidoreductase</keyword>
<feature type="transmembrane region" description="Helical" evidence="10">
    <location>
        <begin position="18"/>
        <end position="40"/>
    </location>
</feature>
<name>A0A2P4ZSI6_9HYPO</name>
<keyword evidence="10" id="KW-0812">Transmembrane</keyword>
<dbReference type="STRING" id="398673.A0A2P4ZSI6"/>
<dbReference type="SUPFAM" id="SSF48264">
    <property type="entry name" value="Cytochrome P450"/>
    <property type="match status" value="1"/>
</dbReference>
<dbReference type="GO" id="GO:0009403">
    <property type="term" value="P:toxin biosynthetic process"/>
    <property type="evidence" value="ECO:0007669"/>
    <property type="project" value="UniProtKB-ARBA"/>
</dbReference>
<gene>
    <name evidence="11" type="ORF">TGAM01_v203643</name>
</gene>
<comment type="caution">
    <text evidence="11">The sequence shown here is derived from an EMBL/GenBank/DDBJ whole genome shotgun (WGS) entry which is preliminary data.</text>
</comment>
<dbReference type="GO" id="GO:0004497">
    <property type="term" value="F:monooxygenase activity"/>
    <property type="evidence" value="ECO:0007669"/>
    <property type="project" value="UniProtKB-KW"/>
</dbReference>
<dbReference type="Pfam" id="PF00067">
    <property type="entry name" value="p450"/>
    <property type="match status" value="1"/>
</dbReference>
<proteinExistence type="inferred from homology"/>
<dbReference type="Proteomes" id="UP000054821">
    <property type="component" value="Unassembled WGS sequence"/>
</dbReference>
<dbReference type="GO" id="GO:0016705">
    <property type="term" value="F:oxidoreductase activity, acting on paired donors, with incorporation or reduction of molecular oxygen"/>
    <property type="evidence" value="ECO:0007669"/>
    <property type="project" value="InterPro"/>
</dbReference>
<evidence type="ECO:0000256" key="4">
    <source>
        <dbReference type="ARBA" id="ARBA00022723"/>
    </source>
</evidence>
<evidence type="ECO:0000256" key="7">
    <source>
        <dbReference type="ARBA" id="ARBA00023033"/>
    </source>
</evidence>
<dbReference type="AlphaFoldDB" id="A0A2P4ZSI6"/>
<dbReference type="FunFam" id="1.10.630.10:FF:000047">
    <property type="entry name" value="Cytochrome P450 monooxygenase"/>
    <property type="match status" value="1"/>
</dbReference>
<keyword evidence="10" id="KW-1133">Transmembrane helix</keyword>
<organism evidence="11 12">
    <name type="scientific">Trichoderma gamsii</name>
    <dbReference type="NCBI Taxonomy" id="398673"/>
    <lineage>
        <taxon>Eukaryota</taxon>
        <taxon>Fungi</taxon>
        <taxon>Dikarya</taxon>
        <taxon>Ascomycota</taxon>
        <taxon>Pezizomycotina</taxon>
        <taxon>Sordariomycetes</taxon>
        <taxon>Hypocreomycetidae</taxon>
        <taxon>Hypocreales</taxon>
        <taxon>Hypocreaceae</taxon>
        <taxon>Trichoderma</taxon>
    </lineage>
</organism>
<dbReference type="GO" id="GO:0005506">
    <property type="term" value="F:iron ion binding"/>
    <property type="evidence" value="ECO:0007669"/>
    <property type="project" value="InterPro"/>
</dbReference>
<dbReference type="PANTHER" id="PTHR24305">
    <property type="entry name" value="CYTOCHROME P450"/>
    <property type="match status" value="1"/>
</dbReference>
<keyword evidence="10" id="KW-0472">Membrane</keyword>